<dbReference type="EMBL" id="LR796724">
    <property type="protein sequence ID" value="CAB4161744.1"/>
    <property type="molecule type" value="Genomic_DNA"/>
</dbReference>
<reference evidence="2" key="1">
    <citation type="submission" date="2020-04" db="EMBL/GenBank/DDBJ databases">
        <authorList>
            <person name="Chiriac C."/>
            <person name="Salcher M."/>
            <person name="Ghai R."/>
            <person name="Kavagutti S V."/>
        </authorList>
    </citation>
    <scope>NUCLEOTIDE SEQUENCE</scope>
</reference>
<proteinExistence type="predicted"/>
<name>A0A6J5P2M4_9CAUD</name>
<sequence>MPVIPQEAHEPSNDTRRLVESSSGLGLPHESIAVLVGIDDKTLRKYYRYELDMGKAKANGQIAKTLFQKATSGDTTSLIWWTKTQMKWSETVKAEITGADGEPLQGIQVTFVKPNE</sequence>
<feature type="region of interest" description="Disordered" evidence="1">
    <location>
        <begin position="1"/>
        <end position="23"/>
    </location>
</feature>
<organism evidence="2">
    <name type="scientific">uncultured Caudovirales phage</name>
    <dbReference type="NCBI Taxonomy" id="2100421"/>
    <lineage>
        <taxon>Viruses</taxon>
        <taxon>Duplodnaviria</taxon>
        <taxon>Heunggongvirae</taxon>
        <taxon>Uroviricota</taxon>
        <taxon>Caudoviricetes</taxon>
        <taxon>Peduoviridae</taxon>
        <taxon>Maltschvirus</taxon>
        <taxon>Maltschvirus maltsch</taxon>
    </lineage>
</organism>
<accession>A0A6J5P2M4</accession>
<gene>
    <name evidence="2" type="ORF">UFOVP776_19</name>
</gene>
<protein>
    <submittedName>
        <fullName evidence="2">Uncharacterized protein</fullName>
    </submittedName>
</protein>
<feature type="compositionally biased region" description="Basic and acidic residues" evidence="1">
    <location>
        <begin position="7"/>
        <end position="19"/>
    </location>
</feature>
<evidence type="ECO:0000256" key="1">
    <source>
        <dbReference type="SAM" id="MobiDB-lite"/>
    </source>
</evidence>
<evidence type="ECO:0000313" key="2">
    <source>
        <dbReference type="EMBL" id="CAB4161744.1"/>
    </source>
</evidence>